<reference evidence="1 2" key="1">
    <citation type="submission" date="2024-01" db="EMBL/GenBank/DDBJ databases">
        <authorList>
            <person name="Alioto T."/>
            <person name="Alioto T."/>
            <person name="Gomez Garrido J."/>
        </authorList>
    </citation>
    <scope>NUCLEOTIDE SEQUENCE [LARGE SCALE GENOMIC DNA]</scope>
</reference>
<comment type="caution">
    <text evidence="1">The sequence shown here is derived from an EMBL/GenBank/DDBJ whole genome shotgun (WGS) entry which is preliminary data.</text>
</comment>
<sequence length="133" mass="15388">MKNLWRNVQKRSAAAGLPRGGAVTSHRVQLDTHPLLDVSGDAYRPPSADWSMLKGNSGAVFIFLPPNIDGRIINLELKTDGKVSDEPPDTRRHTCRRWVRSDRRRRRNDYKKEMKLDHEDLMFTCTKEIYLNL</sequence>
<dbReference type="Proteomes" id="UP001314229">
    <property type="component" value="Unassembled WGS sequence"/>
</dbReference>
<dbReference type="AlphaFoldDB" id="A0AAV1PL45"/>
<evidence type="ECO:0000313" key="2">
    <source>
        <dbReference type="Proteomes" id="UP001314229"/>
    </source>
</evidence>
<name>A0AAV1PL45_SCOSC</name>
<proteinExistence type="predicted"/>
<accession>A0AAV1PL45</accession>
<gene>
    <name evidence="1" type="ORF">FSCOSCO3_A018877</name>
</gene>
<protein>
    <submittedName>
        <fullName evidence="1">Uncharacterized protein</fullName>
    </submittedName>
</protein>
<keyword evidence="2" id="KW-1185">Reference proteome</keyword>
<dbReference type="EMBL" id="CAWUFR010000205">
    <property type="protein sequence ID" value="CAK6972548.1"/>
    <property type="molecule type" value="Genomic_DNA"/>
</dbReference>
<evidence type="ECO:0000313" key="1">
    <source>
        <dbReference type="EMBL" id="CAK6972548.1"/>
    </source>
</evidence>
<organism evidence="1 2">
    <name type="scientific">Scomber scombrus</name>
    <name type="common">Atlantic mackerel</name>
    <name type="synonym">Scomber vernalis</name>
    <dbReference type="NCBI Taxonomy" id="13677"/>
    <lineage>
        <taxon>Eukaryota</taxon>
        <taxon>Metazoa</taxon>
        <taxon>Chordata</taxon>
        <taxon>Craniata</taxon>
        <taxon>Vertebrata</taxon>
        <taxon>Euteleostomi</taxon>
        <taxon>Actinopterygii</taxon>
        <taxon>Neopterygii</taxon>
        <taxon>Teleostei</taxon>
        <taxon>Neoteleostei</taxon>
        <taxon>Acanthomorphata</taxon>
        <taxon>Pelagiaria</taxon>
        <taxon>Scombriformes</taxon>
        <taxon>Scombridae</taxon>
        <taxon>Scomber</taxon>
    </lineage>
</organism>